<dbReference type="InterPro" id="IPR051504">
    <property type="entry name" value="Plant_metabolite_acyltrans"/>
</dbReference>
<evidence type="ECO:0000313" key="4">
    <source>
        <dbReference type="Proteomes" id="UP000026915"/>
    </source>
</evidence>
<dbReference type="Gene3D" id="3.30.559.10">
    <property type="entry name" value="Chloramphenicol acetyltransferase-like domain"/>
    <property type="match status" value="2"/>
</dbReference>
<dbReference type="AlphaFoldDB" id="A0A061EFN1"/>
<dbReference type="Proteomes" id="UP000026915">
    <property type="component" value="Chromosome 4"/>
</dbReference>
<protein>
    <submittedName>
        <fullName evidence="3">HXXXD-type acyl-transferase family protein, putative</fullName>
    </submittedName>
</protein>
<evidence type="ECO:0000256" key="2">
    <source>
        <dbReference type="ARBA" id="ARBA00023315"/>
    </source>
</evidence>
<dbReference type="Gramene" id="EOY03691">
    <property type="protein sequence ID" value="EOY03691"/>
    <property type="gene ID" value="TCM_018779"/>
</dbReference>
<reference evidence="3 4" key="1">
    <citation type="journal article" date="2013" name="Genome Biol.">
        <title>The genome sequence of the most widely cultivated cacao type and its use to identify candidate genes regulating pod color.</title>
        <authorList>
            <person name="Motamayor J.C."/>
            <person name="Mockaitis K."/>
            <person name="Schmutz J."/>
            <person name="Haiminen N."/>
            <person name="Iii D.L."/>
            <person name="Cornejo O."/>
            <person name="Findley S.D."/>
            <person name="Zheng P."/>
            <person name="Utro F."/>
            <person name="Royaert S."/>
            <person name="Saski C."/>
            <person name="Jenkins J."/>
            <person name="Podicheti R."/>
            <person name="Zhao M."/>
            <person name="Scheffler B.E."/>
            <person name="Stack J.C."/>
            <person name="Feltus F.A."/>
            <person name="Mustiga G.M."/>
            <person name="Amores F."/>
            <person name="Phillips W."/>
            <person name="Marelli J.P."/>
            <person name="May G.D."/>
            <person name="Shapiro H."/>
            <person name="Ma J."/>
            <person name="Bustamante C.D."/>
            <person name="Schnell R.J."/>
            <person name="Main D."/>
            <person name="Gilbert D."/>
            <person name="Parida L."/>
            <person name="Kuhn D.N."/>
        </authorList>
    </citation>
    <scope>NUCLEOTIDE SEQUENCE [LARGE SCALE GENOMIC DNA]</scope>
    <source>
        <strain evidence="4">cv. Matina 1-6</strain>
    </source>
</reference>
<dbReference type="eggNOG" id="ENOG502QPXT">
    <property type="taxonomic scope" value="Eukaryota"/>
</dbReference>
<dbReference type="EMBL" id="CM001882">
    <property type="protein sequence ID" value="EOY03691.1"/>
    <property type="molecule type" value="Genomic_DNA"/>
</dbReference>
<proteinExistence type="predicted"/>
<keyword evidence="2" id="KW-0012">Acyltransferase</keyword>
<dbReference type="Pfam" id="PF02458">
    <property type="entry name" value="Transferase"/>
    <property type="match status" value="1"/>
</dbReference>
<organism evidence="3 4">
    <name type="scientific">Theobroma cacao</name>
    <name type="common">Cacao</name>
    <name type="synonym">Cocoa</name>
    <dbReference type="NCBI Taxonomy" id="3641"/>
    <lineage>
        <taxon>Eukaryota</taxon>
        <taxon>Viridiplantae</taxon>
        <taxon>Streptophyta</taxon>
        <taxon>Embryophyta</taxon>
        <taxon>Tracheophyta</taxon>
        <taxon>Spermatophyta</taxon>
        <taxon>Magnoliopsida</taxon>
        <taxon>eudicotyledons</taxon>
        <taxon>Gunneridae</taxon>
        <taxon>Pentapetalae</taxon>
        <taxon>rosids</taxon>
        <taxon>malvids</taxon>
        <taxon>Malvales</taxon>
        <taxon>Malvaceae</taxon>
        <taxon>Byttnerioideae</taxon>
        <taxon>Theobroma</taxon>
    </lineage>
</organism>
<evidence type="ECO:0000313" key="3">
    <source>
        <dbReference type="EMBL" id="EOY03691.1"/>
    </source>
</evidence>
<sequence>MTKFFRVDCAKAGIHNSQNLSEFRSQDCFPLPSLASLFAMASSKMLKVHEITRVSPSSDSPSSANEFSLPLTFFDIFLFKFHPIETVFFFQLTESTSTPSCFYSEILPRLKKSLSLALAHYLPLAGNLKWPSDSPKPILSYAPNDGISLTVAESEAQNFNSLSGNEIRKANELQPLVPQLMISDHIAAILSAQITLFPNQGFSIGVTTHHAAVDGRIGVMFLKSWAYLCKQGNKANPPLPPELTPFFERSVIEDPARLDLLYLKQWSAFTSLDSDPNKRNLKLWQEVRSTPDDLVRATFEFSRKDIKKLREKILSKLDNSKPLHLSTFVLTLAYTATCLVKAKGEGDRPVSIVFVADCRTRLDPPLPITYFGNCLMSFGRSTNATHFMNEDGFPFAVDLCCDLIEGLKNGVLEGAEEKVSHIFTSKKPGLQFINVGGSPQLLIYGLDFGLGKLKKVEFVSVHRDEAIAMTESRDGSGGVEVGLALNKHEMENFASLFSDGLRSID</sequence>
<dbReference type="STRING" id="3641.A0A061EFN1"/>
<dbReference type="GO" id="GO:0016747">
    <property type="term" value="F:acyltransferase activity, transferring groups other than amino-acyl groups"/>
    <property type="evidence" value="ECO:0007669"/>
    <property type="project" value="UniProtKB-ARBA"/>
</dbReference>
<dbReference type="FunCoup" id="A0A061EFN1">
    <property type="interactions" value="290"/>
</dbReference>
<keyword evidence="1" id="KW-0808">Transferase</keyword>
<evidence type="ECO:0000256" key="1">
    <source>
        <dbReference type="ARBA" id="ARBA00022679"/>
    </source>
</evidence>
<dbReference type="InParanoid" id="A0A061EFN1"/>
<accession>A0A061EFN1</accession>
<dbReference type="InterPro" id="IPR023213">
    <property type="entry name" value="CAT-like_dom_sf"/>
</dbReference>
<dbReference type="OMA" id="HSNAMEF"/>
<dbReference type="PANTHER" id="PTHR31625">
    <property type="match status" value="1"/>
</dbReference>
<name>A0A061EFN1_THECC</name>
<keyword evidence="4" id="KW-1185">Reference proteome</keyword>
<dbReference type="SUPFAM" id="SSF52777">
    <property type="entry name" value="CoA-dependent acyltransferases"/>
    <property type="match status" value="1"/>
</dbReference>
<dbReference type="HOGENOM" id="CLU_014546_7_0_1"/>
<gene>
    <name evidence="3" type="ORF">TCM_018779</name>
</gene>